<dbReference type="Proteomes" id="UP000887159">
    <property type="component" value="Unassembled WGS sequence"/>
</dbReference>
<name>A0A8X6WHF4_TRICX</name>
<evidence type="ECO:0000313" key="2">
    <source>
        <dbReference type="Proteomes" id="UP000887159"/>
    </source>
</evidence>
<evidence type="ECO:0000313" key="1">
    <source>
        <dbReference type="EMBL" id="GFY34587.1"/>
    </source>
</evidence>
<organism evidence="1 2">
    <name type="scientific">Trichonephila clavipes</name>
    <name type="common">Golden silk orbweaver</name>
    <name type="synonym">Nephila clavipes</name>
    <dbReference type="NCBI Taxonomy" id="2585209"/>
    <lineage>
        <taxon>Eukaryota</taxon>
        <taxon>Metazoa</taxon>
        <taxon>Ecdysozoa</taxon>
        <taxon>Arthropoda</taxon>
        <taxon>Chelicerata</taxon>
        <taxon>Arachnida</taxon>
        <taxon>Araneae</taxon>
        <taxon>Araneomorphae</taxon>
        <taxon>Entelegynae</taxon>
        <taxon>Araneoidea</taxon>
        <taxon>Nephilidae</taxon>
        <taxon>Trichonephila</taxon>
    </lineage>
</organism>
<dbReference type="EMBL" id="BMAU01021426">
    <property type="protein sequence ID" value="GFY34587.1"/>
    <property type="molecule type" value="Genomic_DNA"/>
</dbReference>
<keyword evidence="2" id="KW-1185">Reference proteome</keyword>
<dbReference type="AlphaFoldDB" id="A0A8X6WHF4"/>
<comment type="caution">
    <text evidence="1">The sequence shown here is derived from an EMBL/GenBank/DDBJ whole genome shotgun (WGS) entry which is preliminary data.</text>
</comment>
<protein>
    <submittedName>
        <fullName evidence="1">Uncharacterized protein</fullName>
    </submittedName>
</protein>
<proteinExistence type="predicted"/>
<sequence length="98" mass="10771">MTHTLNERATETVLFAGMCARVREKRGPTPFHAWTGVVDHCSTTMAISSIGRKGTITLFSSKIGHRLTGMSQYAIGVQTQDGSRCCKNFLRHTEKSLG</sequence>
<gene>
    <name evidence="1" type="ORF">TNCV_1372771</name>
</gene>
<reference evidence="1" key="1">
    <citation type="submission" date="2020-08" db="EMBL/GenBank/DDBJ databases">
        <title>Multicomponent nature underlies the extraordinary mechanical properties of spider dragline silk.</title>
        <authorList>
            <person name="Kono N."/>
            <person name="Nakamura H."/>
            <person name="Mori M."/>
            <person name="Yoshida Y."/>
            <person name="Ohtoshi R."/>
            <person name="Malay A.D."/>
            <person name="Moran D.A.P."/>
            <person name="Tomita M."/>
            <person name="Numata K."/>
            <person name="Arakawa K."/>
        </authorList>
    </citation>
    <scope>NUCLEOTIDE SEQUENCE</scope>
</reference>
<accession>A0A8X6WHF4</accession>